<dbReference type="EMBL" id="GBRH01265096">
    <property type="protein sequence ID" value="JAD32799.1"/>
    <property type="molecule type" value="Transcribed_RNA"/>
</dbReference>
<accession>A0A0A8Z055</accession>
<reference evidence="1" key="1">
    <citation type="submission" date="2014-09" db="EMBL/GenBank/DDBJ databases">
        <authorList>
            <person name="Magalhaes I.L.F."/>
            <person name="Oliveira U."/>
            <person name="Santos F.R."/>
            <person name="Vidigal T.H.D.A."/>
            <person name="Brescovit A.D."/>
            <person name="Santos A.J."/>
        </authorList>
    </citation>
    <scope>NUCLEOTIDE SEQUENCE</scope>
    <source>
        <tissue evidence="1">Shoot tissue taken approximately 20 cm above the soil surface</tissue>
    </source>
</reference>
<organism evidence="1">
    <name type="scientific">Arundo donax</name>
    <name type="common">Giant reed</name>
    <name type="synonym">Donax arundinaceus</name>
    <dbReference type="NCBI Taxonomy" id="35708"/>
    <lineage>
        <taxon>Eukaryota</taxon>
        <taxon>Viridiplantae</taxon>
        <taxon>Streptophyta</taxon>
        <taxon>Embryophyta</taxon>
        <taxon>Tracheophyta</taxon>
        <taxon>Spermatophyta</taxon>
        <taxon>Magnoliopsida</taxon>
        <taxon>Liliopsida</taxon>
        <taxon>Poales</taxon>
        <taxon>Poaceae</taxon>
        <taxon>PACMAD clade</taxon>
        <taxon>Arundinoideae</taxon>
        <taxon>Arundineae</taxon>
        <taxon>Arundo</taxon>
    </lineage>
</organism>
<name>A0A0A8Z055_ARUDO</name>
<evidence type="ECO:0000313" key="1">
    <source>
        <dbReference type="EMBL" id="JAD32799.1"/>
    </source>
</evidence>
<reference evidence="1" key="2">
    <citation type="journal article" date="2015" name="Data Brief">
        <title>Shoot transcriptome of the giant reed, Arundo donax.</title>
        <authorList>
            <person name="Barrero R.A."/>
            <person name="Guerrero F.D."/>
            <person name="Moolhuijzen P."/>
            <person name="Goolsby J.A."/>
            <person name="Tidwell J."/>
            <person name="Bellgard S.E."/>
            <person name="Bellgard M.I."/>
        </authorList>
    </citation>
    <scope>NUCLEOTIDE SEQUENCE</scope>
    <source>
        <tissue evidence="1">Shoot tissue taken approximately 20 cm above the soil surface</tissue>
    </source>
</reference>
<sequence length="36" mass="4317">MTRHAPRGKHGCLGWADDELELKLRSRLLREEEREK</sequence>
<protein>
    <submittedName>
        <fullName evidence="1">Uncharacterized protein</fullName>
    </submittedName>
</protein>
<proteinExistence type="predicted"/>
<dbReference type="AlphaFoldDB" id="A0A0A8Z055"/>